<evidence type="ECO:0000256" key="1">
    <source>
        <dbReference type="ARBA" id="ARBA00004117"/>
    </source>
</evidence>
<evidence type="ECO:0000313" key="11">
    <source>
        <dbReference type="EMBL" id="MQX35228.1"/>
    </source>
</evidence>
<dbReference type="PANTHER" id="PTHR38766:SF1">
    <property type="entry name" value="FLAGELLAR PROTEIN FLIO"/>
    <property type="match status" value="1"/>
</dbReference>
<keyword evidence="12" id="KW-1185">Reference proteome</keyword>
<keyword evidence="7" id="KW-0975">Bacterial flagellum</keyword>
<name>A0A7X2D1Z7_9PROT</name>
<evidence type="ECO:0000256" key="8">
    <source>
        <dbReference type="ARBA" id="ARBA00037937"/>
    </source>
</evidence>
<reference evidence="11 12" key="1">
    <citation type="submission" date="2019-10" db="EMBL/GenBank/DDBJ databases">
        <title>Draft whole-genome sequence of the purple nonsulfur photosynthetic bacterium Roseospira navarrensis DSM 15114.</title>
        <authorList>
            <person name="Kyndt J.A."/>
            <person name="Meyer T.E."/>
        </authorList>
    </citation>
    <scope>NUCLEOTIDE SEQUENCE [LARGE SCALE GENOMIC DNA]</scope>
    <source>
        <strain evidence="11 12">DSM 15114</strain>
    </source>
</reference>
<evidence type="ECO:0000256" key="9">
    <source>
        <dbReference type="SAM" id="MobiDB-lite"/>
    </source>
</evidence>
<feature type="transmembrane region" description="Helical" evidence="10">
    <location>
        <begin position="6"/>
        <end position="27"/>
    </location>
</feature>
<evidence type="ECO:0000256" key="5">
    <source>
        <dbReference type="ARBA" id="ARBA00022989"/>
    </source>
</evidence>
<evidence type="ECO:0000256" key="3">
    <source>
        <dbReference type="ARBA" id="ARBA00022475"/>
    </source>
</evidence>
<protein>
    <recommendedName>
        <fullName evidence="13">Flagellar assembly protein FliO</fullName>
    </recommendedName>
</protein>
<keyword evidence="6 10" id="KW-0472">Membrane</keyword>
<evidence type="ECO:0000256" key="7">
    <source>
        <dbReference type="ARBA" id="ARBA00023143"/>
    </source>
</evidence>
<feature type="region of interest" description="Disordered" evidence="9">
    <location>
        <begin position="93"/>
        <end position="123"/>
    </location>
</feature>
<sequence length="123" mass="13358">MELDTYTRFVLALLIVLGLIFLVAALVRRYGPMSGPARGGRTGRRRLQVVEAIMVDPRRRLLLVRRDDREHLLLIGGTTDLVVEAGIALPLPQTTTPDAADTGASEPTPSFRTLLGRTGGGRP</sequence>
<evidence type="ECO:0000256" key="6">
    <source>
        <dbReference type="ARBA" id="ARBA00023136"/>
    </source>
</evidence>
<keyword evidence="5 10" id="KW-1133">Transmembrane helix</keyword>
<dbReference type="Pfam" id="PF04347">
    <property type="entry name" value="FliO"/>
    <property type="match status" value="1"/>
</dbReference>
<dbReference type="EMBL" id="WIVE01000002">
    <property type="protein sequence ID" value="MQX35228.1"/>
    <property type="molecule type" value="Genomic_DNA"/>
</dbReference>
<accession>A0A7X2D1Z7</accession>
<keyword evidence="4 10" id="KW-0812">Transmembrane</keyword>
<gene>
    <name evidence="11" type="ORF">GHC57_01710</name>
</gene>
<dbReference type="RefSeq" id="WP_153340502.1">
    <property type="nucleotide sequence ID" value="NZ_WIVE01000002.1"/>
</dbReference>
<dbReference type="GO" id="GO:0009425">
    <property type="term" value="C:bacterial-type flagellum basal body"/>
    <property type="evidence" value="ECO:0007669"/>
    <property type="project" value="UniProtKB-SubCell"/>
</dbReference>
<comment type="caution">
    <text evidence="11">The sequence shown here is derived from an EMBL/GenBank/DDBJ whole genome shotgun (WGS) entry which is preliminary data.</text>
</comment>
<comment type="similarity">
    <text evidence="8">Belongs to the FliO/MopB family.</text>
</comment>
<dbReference type="AlphaFoldDB" id="A0A7X2D1Z7"/>
<evidence type="ECO:0000256" key="2">
    <source>
        <dbReference type="ARBA" id="ARBA00004236"/>
    </source>
</evidence>
<dbReference type="GO" id="GO:0005886">
    <property type="term" value="C:plasma membrane"/>
    <property type="evidence" value="ECO:0007669"/>
    <property type="project" value="UniProtKB-SubCell"/>
</dbReference>
<dbReference type="InterPro" id="IPR052205">
    <property type="entry name" value="FliO/MopB"/>
</dbReference>
<evidence type="ECO:0000313" key="12">
    <source>
        <dbReference type="Proteomes" id="UP000434582"/>
    </source>
</evidence>
<proteinExistence type="inferred from homology"/>
<dbReference type="InterPro" id="IPR022781">
    <property type="entry name" value="Flagellar_biosynth_FliO"/>
</dbReference>
<evidence type="ECO:0000256" key="10">
    <source>
        <dbReference type="SAM" id="Phobius"/>
    </source>
</evidence>
<keyword evidence="3" id="KW-1003">Cell membrane</keyword>
<evidence type="ECO:0000256" key="4">
    <source>
        <dbReference type="ARBA" id="ARBA00022692"/>
    </source>
</evidence>
<dbReference type="Proteomes" id="UP000434582">
    <property type="component" value="Unassembled WGS sequence"/>
</dbReference>
<evidence type="ECO:0008006" key="13">
    <source>
        <dbReference type="Google" id="ProtNLM"/>
    </source>
</evidence>
<dbReference type="GO" id="GO:0044781">
    <property type="term" value="P:bacterial-type flagellum organization"/>
    <property type="evidence" value="ECO:0007669"/>
    <property type="project" value="InterPro"/>
</dbReference>
<comment type="subcellular location">
    <subcellularLocation>
        <location evidence="1">Bacterial flagellum basal body</location>
    </subcellularLocation>
    <subcellularLocation>
        <location evidence="2">Cell membrane</location>
    </subcellularLocation>
</comment>
<organism evidence="11 12">
    <name type="scientific">Roseospira navarrensis</name>
    <dbReference type="NCBI Taxonomy" id="140058"/>
    <lineage>
        <taxon>Bacteria</taxon>
        <taxon>Pseudomonadati</taxon>
        <taxon>Pseudomonadota</taxon>
        <taxon>Alphaproteobacteria</taxon>
        <taxon>Rhodospirillales</taxon>
        <taxon>Rhodospirillaceae</taxon>
        <taxon>Roseospira</taxon>
    </lineage>
</organism>
<dbReference type="PANTHER" id="PTHR38766">
    <property type="entry name" value="FLAGELLAR PROTEIN FLIO"/>
    <property type="match status" value="1"/>
</dbReference>